<accession>A0A9Q1F438</accession>
<proteinExistence type="predicted"/>
<sequence>MLFLGRERWPRRAVAVCCESPLILGSGSCKGWRLRRVRGLVSLTAVGLTYQVTPRVTEHNGRWVEGVLNTLAPLGRRCEGERSVYTTRMITGACGLELRLMGKSAVNHSKNSSQSSWST</sequence>
<protein>
    <submittedName>
        <fullName evidence="1">Uncharacterized protein</fullName>
    </submittedName>
</protein>
<dbReference type="EMBL" id="JAINUF010000009">
    <property type="protein sequence ID" value="KAJ8350624.1"/>
    <property type="molecule type" value="Genomic_DNA"/>
</dbReference>
<comment type="caution">
    <text evidence="1">The sequence shown here is derived from an EMBL/GenBank/DDBJ whole genome shotgun (WGS) entry which is preliminary data.</text>
</comment>
<gene>
    <name evidence="1" type="ORF">SKAU_G00257540</name>
</gene>
<name>A0A9Q1F438_SYNKA</name>
<dbReference type="AlphaFoldDB" id="A0A9Q1F438"/>
<dbReference type="Proteomes" id="UP001152622">
    <property type="component" value="Chromosome 9"/>
</dbReference>
<keyword evidence="2" id="KW-1185">Reference proteome</keyword>
<reference evidence="1" key="1">
    <citation type="journal article" date="2023" name="Science">
        <title>Genome structures resolve the early diversification of teleost fishes.</title>
        <authorList>
            <person name="Parey E."/>
            <person name="Louis A."/>
            <person name="Montfort J."/>
            <person name="Bouchez O."/>
            <person name="Roques C."/>
            <person name="Iampietro C."/>
            <person name="Lluch J."/>
            <person name="Castinel A."/>
            <person name="Donnadieu C."/>
            <person name="Desvignes T."/>
            <person name="Floi Bucao C."/>
            <person name="Jouanno E."/>
            <person name="Wen M."/>
            <person name="Mejri S."/>
            <person name="Dirks R."/>
            <person name="Jansen H."/>
            <person name="Henkel C."/>
            <person name="Chen W.J."/>
            <person name="Zahm M."/>
            <person name="Cabau C."/>
            <person name="Klopp C."/>
            <person name="Thompson A.W."/>
            <person name="Robinson-Rechavi M."/>
            <person name="Braasch I."/>
            <person name="Lecointre G."/>
            <person name="Bobe J."/>
            <person name="Postlethwait J.H."/>
            <person name="Berthelot C."/>
            <person name="Roest Crollius H."/>
            <person name="Guiguen Y."/>
        </authorList>
    </citation>
    <scope>NUCLEOTIDE SEQUENCE</scope>
    <source>
        <strain evidence="1">WJC10195</strain>
    </source>
</reference>
<organism evidence="1 2">
    <name type="scientific">Synaphobranchus kaupii</name>
    <name type="common">Kaup's arrowtooth eel</name>
    <dbReference type="NCBI Taxonomy" id="118154"/>
    <lineage>
        <taxon>Eukaryota</taxon>
        <taxon>Metazoa</taxon>
        <taxon>Chordata</taxon>
        <taxon>Craniata</taxon>
        <taxon>Vertebrata</taxon>
        <taxon>Euteleostomi</taxon>
        <taxon>Actinopterygii</taxon>
        <taxon>Neopterygii</taxon>
        <taxon>Teleostei</taxon>
        <taxon>Anguilliformes</taxon>
        <taxon>Synaphobranchidae</taxon>
        <taxon>Synaphobranchus</taxon>
    </lineage>
</organism>
<evidence type="ECO:0000313" key="2">
    <source>
        <dbReference type="Proteomes" id="UP001152622"/>
    </source>
</evidence>
<evidence type="ECO:0000313" key="1">
    <source>
        <dbReference type="EMBL" id="KAJ8350624.1"/>
    </source>
</evidence>